<dbReference type="InterPro" id="IPR012462">
    <property type="entry name" value="UFSP1/2_DUB_cat"/>
</dbReference>
<dbReference type="Pfam" id="PF07910">
    <property type="entry name" value="Peptidase_C78"/>
    <property type="match status" value="1"/>
</dbReference>
<dbReference type="AlphaFoldDB" id="A0A136J7Q4"/>
<sequence>MSQSRRHSHVRRHAEPVSAARQPPQDGDFQHLRNSEDEQFVECPIEDCHEVITLAELDDHVFLHGGEDTLSDTAAIPSPPLSDPAHRGPQPHVGETDTGESSRSRRTRHRKHTQSTKQSHAIDAWKRLFHKPTDAAKTSHPRAPPSPPRAFRKRLGRSELGQYAHEDKMPDWLVSLLKKGKYVKSEGMIFVLEQLLTRSASTEWAFLCHPCVAHISKLRREGGFCGYRNIQMLSSYMIGAEPSDPFKGKIPSIFRIQDLIENAWDMGINAHGRAETGGVKGTRKYIGTPEAQALLVSLGIHCVAHGFKNPSPGIAEADLLQYILEYFSSAPFDPDQKVRLTNLPPLYFQHRGHSMTIIGLERRESGELELLVFDPMFRDPAYLTEPDGINKKRQRNYQSALKFYRRGHDYLKKYHEFEIVAVPSIQHDSVQEICQGRVHRPVMLSHAEHGARPGTPIA</sequence>
<dbReference type="EMBL" id="KQ964248">
    <property type="protein sequence ID" value="KXJ93182.1"/>
    <property type="molecule type" value="Genomic_DNA"/>
</dbReference>
<dbReference type="Gene3D" id="3.90.70.130">
    <property type="match status" value="1"/>
</dbReference>
<organism evidence="4 5">
    <name type="scientific">Microdochium bolleyi</name>
    <dbReference type="NCBI Taxonomy" id="196109"/>
    <lineage>
        <taxon>Eukaryota</taxon>
        <taxon>Fungi</taxon>
        <taxon>Dikarya</taxon>
        <taxon>Ascomycota</taxon>
        <taxon>Pezizomycotina</taxon>
        <taxon>Sordariomycetes</taxon>
        <taxon>Xylariomycetidae</taxon>
        <taxon>Xylariales</taxon>
        <taxon>Microdochiaceae</taxon>
        <taxon>Microdochium</taxon>
    </lineage>
</organism>
<dbReference type="STRING" id="196109.A0A136J7Q4"/>
<feature type="compositionally biased region" description="Basic residues" evidence="2">
    <location>
        <begin position="104"/>
        <end position="114"/>
    </location>
</feature>
<feature type="region of interest" description="Disordered" evidence="2">
    <location>
        <begin position="1"/>
        <end position="35"/>
    </location>
</feature>
<proteinExistence type="predicted"/>
<keyword evidence="1" id="KW-0378">Hydrolase</keyword>
<feature type="region of interest" description="Disordered" evidence="2">
    <location>
        <begin position="71"/>
        <end position="123"/>
    </location>
</feature>
<dbReference type="OrthoDB" id="288987at2759"/>
<evidence type="ECO:0000256" key="2">
    <source>
        <dbReference type="SAM" id="MobiDB-lite"/>
    </source>
</evidence>
<evidence type="ECO:0000313" key="5">
    <source>
        <dbReference type="Proteomes" id="UP000070501"/>
    </source>
</evidence>
<gene>
    <name evidence="4" type="ORF">Micbo1qcDRAFT_194438</name>
</gene>
<keyword evidence="5" id="KW-1185">Reference proteome</keyword>
<feature type="compositionally biased region" description="Basic residues" evidence="2">
    <location>
        <begin position="1"/>
        <end position="12"/>
    </location>
</feature>
<dbReference type="Proteomes" id="UP000070501">
    <property type="component" value="Unassembled WGS sequence"/>
</dbReference>
<evidence type="ECO:0000313" key="4">
    <source>
        <dbReference type="EMBL" id="KXJ93182.1"/>
    </source>
</evidence>
<feature type="domain" description="UFSP1/2/DUB catalytic" evidence="3">
    <location>
        <begin position="205"/>
        <end position="420"/>
    </location>
</feature>
<protein>
    <submittedName>
        <fullName evidence="4">Peptidase family C78-domain-containing protein</fullName>
    </submittedName>
</protein>
<evidence type="ECO:0000256" key="1">
    <source>
        <dbReference type="ARBA" id="ARBA00022801"/>
    </source>
</evidence>
<reference evidence="5" key="1">
    <citation type="submission" date="2016-02" db="EMBL/GenBank/DDBJ databases">
        <title>Draft genome sequence of Microdochium bolleyi, a fungal endophyte of beachgrass.</title>
        <authorList>
            <consortium name="DOE Joint Genome Institute"/>
            <person name="David A.S."/>
            <person name="May G."/>
            <person name="Haridas S."/>
            <person name="Lim J."/>
            <person name="Wang M."/>
            <person name="Labutti K."/>
            <person name="Lipzen A."/>
            <person name="Barry K."/>
            <person name="Grigoriev I.V."/>
        </authorList>
    </citation>
    <scope>NUCLEOTIDE SEQUENCE [LARGE SCALE GENOMIC DNA]</scope>
    <source>
        <strain evidence="5">J235TASD1</strain>
    </source>
</reference>
<evidence type="ECO:0000259" key="3">
    <source>
        <dbReference type="Pfam" id="PF07910"/>
    </source>
</evidence>
<name>A0A136J7Q4_9PEZI</name>
<accession>A0A136J7Q4</accession>
<dbReference type="InParanoid" id="A0A136J7Q4"/>
<dbReference type="GO" id="GO:0016787">
    <property type="term" value="F:hydrolase activity"/>
    <property type="evidence" value="ECO:0007669"/>
    <property type="project" value="UniProtKB-KW"/>
</dbReference>